<evidence type="ECO:0000313" key="2">
    <source>
        <dbReference type="WBParaSite" id="ACAC_0001041501-mRNA-1"/>
    </source>
</evidence>
<organism evidence="1 2">
    <name type="scientific">Angiostrongylus cantonensis</name>
    <name type="common">Rat lungworm</name>
    <dbReference type="NCBI Taxonomy" id="6313"/>
    <lineage>
        <taxon>Eukaryota</taxon>
        <taxon>Metazoa</taxon>
        <taxon>Ecdysozoa</taxon>
        <taxon>Nematoda</taxon>
        <taxon>Chromadorea</taxon>
        <taxon>Rhabditida</taxon>
        <taxon>Rhabditina</taxon>
        <taxon>Rhabditomorpha</taxon>
        <taxon>Strongyloidea</taxon>
        <taxon>Metastrongylidae</taxon>
        <taxon>Angiostrongylus</taxon>
    </lineage>
</organism>
<dbReference type="WBParaSite" id="ACAC_0001041501-mRNA-1">
    <property type="protein sequence ID" value="ACAC_0001041501-mRNA-1"/>
    <property type="gene ID" value="ACAC_0001041501"/>
</dbReference>
<protein>
    <submittedName>
        <fullName evidence="2">WH1 domain-containing protein</fullName>
    </submittedName>
</protein>
<reference evidence="2" key="2">
    <citation type="submission" date="2017-02" db="UniProtKB">
        <authorList>
            <consortium name="WormBaseParasite"/>
        </authorList>
    </citation>
    <scope>IDENTIFICATION</scope>
</reference>
<sequence length="85" mass="9711">MQEKLGSAQYVTSVMKKVELRKLQLEYVSIDFSTKAAMHFSEDGAPDPWEADHLPAEPGMATVLRIQDKQMNMWMCVHVCELLRA</sequence>
<dbReference type="AlphaFoldDB" id="A0A0K0DH04"/>
<keyword evidence="1" id="KW-1185">Reference proteome</keyword>
<proteinExistence type="predicted"/>
<dbReference type="Proteomes" id="UP000035642">
    <property type="component" value="Unassembled WGS sequence"/>
</dbReference>
<reference evidence="1" key="1">
    <citation type="submission" date="2012-09" db="EMBL/GenBank/DDBJ databases">
        <authorList>
            <person name="Martin A.A."/>
        </authorList>
    </citation>
    <scope>NUCLEOTIDE SEQUENCE</scope>
</reference>
<evidence type="ECO:0000313" key="1">
    <source>
        <dbReference type="Proteomes" id="UP000035642"/>
    </source>
</evidence>
<name>A0A0K0DH04_ANGCA</name>
<accession>A0A0K0DH04</accession>